<dbReference type="SUPFAM" id="SSF48008">
    <property type="entry name" value="GntR ligand-binding domain-like"/>
    <property type="match status" value="1"/>
</dbReference>
<dbReference type="OrthoDB" id="4307358at2"/>
<dbReference type="eggNOG" id="COG0543">
    <property type="taxonomic scope" value="Bacteria"/>
</dbReference>
<comment type="cofactor">
    <cofactor evidence="1">
        <name>FAD</name>
        <dbReference type="ChEBI" id="CHEBI:57692"/>
    </cofactor>
</comment>
<keyword evidence="3" id="KW-0408">Iron</keyword>
<accession>D0L561</accession>
<feature type="region of interest" description="Disordered" evidence="9">
    <location>
        <begin position="884"/>
        <end position="908"/>
    </location>
</feature>
<dbReference type="HOGENOM" id="CLU_013106_1_0_11"/>
<dbReference type="PROSITE" id="PS51384">
    <property type="entry name" value="FAD_FR"/>
    <property type="match status" value="1"/>
</dbReference>
<dbReference type="STRING" id="526226.Gbro_4160"/>
<protein>
    <submittedName>
        <fullName evidence="12">Oxidoreductase FAD/NAD(P)-binding domain protein</fullName>
    </submittedName>
</protein>
<keyword evidence="8" id="KW-0804">Transcription</keyword>
<dbReference type="PANTHER" id="PTHR47354">
    <property type="entry name" value="NADH OXIDOREDUCTASE HCR"/>
    <property type="match status" value="1"/>
</dbReference>
<dbReference type="RefSeq" id="WP_012835820.1">
    <property type="nucleotide sequence ID" value="NC_013441.1"/>
</dbReference>
<dbReference type="EMBL" id="CP001802">
    <property type="protein sequence ID" value="ACY23319.1"/>
    <property type="molecule type" value="Genomic_DNA"/>
</dbReference>
<dbReference type="SUPFAM" id="SSF52343">
    <property type="entry name" value="Ferredoxin reductase-like, C-terminal NADP-linked domain"/>
    <property type="match status" value="1"/>
</dbReference>
<keyword evidence="7" id="KW-0238">DNA-binding</keyword>
<evidence type="ECO:0000256" key="5">
    <source>
        <dbReference type="ARBA" id="ARBA00023014"/>
    </source>
</evidence>
<evidence type="ECO:0000256" key="6">
    <source>
        <dbReference type="ARBA" id="ARBA00023015"/>
    </source>
</evidence>
<keyword evidence="4" id="KW-0560">Oxidoreductase</keyword>
<evidence type="ECO:0000259" key="10">
    <source>
        <dbReference type="PROSITE" id="PS51085"/>
    </source>
</evidence>
<evidence type="ECO:0000313" key="12">
    <source>
        <dbReference type="EMBL" id="ACY23319.1"/>
    </source>
</evidence>
<feature type="domain" description="FAD-binding FR-type" evidence="11">
    <location>
        <begin position="120"/>
        <end position="226"/>
    </location>
</feature>
<keyword evidence="3" id="KW-0001">2Fe-2S</keyword>
<dbReference type="InterPro" id="IPR017927">
    <property type="entry name" value="FAD-bd_FR_type"/>
</dbReference>
<dbReference type="PROSITE" id="PS51085">
    <property type="entry name" value="2FE2S_FER_2"/>
    <property type="match status" value="1"/>
</dbReference>
<dbReference type="PRINTS" id="PR00080">
    <property type="entry name" value="SDRFAMILY"/>
</dbReference>
<dbReference type="PROSITE" id="PS00061">
    <property type="entry name" value="ADH_SHORT"/>
    <property type="match status" value="1"/>
</dbReference>
<sequence length="962" mass="101682">MTVTTDRSAGPPSAEEATAHQVALTFEDGVTRFITCRDDQTVADASYRQRINIPLDCRDGACGTCKAFCESGDYDGGTYIEDALTDAESAEGYALPCCMKPKSDLVLQIAATSDIAKTQAATFTGKLVDLERLSESTVRISVDIENRGALAFLPGQYVNFAVPGTDDGAGKPITRSYSFANGPHESRLQFLVKLTPGGVMSTYLTERATVGEAVSFTGPHGSFFLRESSRPVLLLAGGTGLAPILSMLRKLHDDDSPRKAHLIYGVSTDTDLVALDDIEYFARELPGLTWDHCVSDPNSSATNKGYVMSLIRDQHLYDGDVAVYLCGPPPMVESVRSHISEAGIEPTGFYYEKFALAGAAAAKTTTSSPAAEATDAPMSTAAGNPEPAVAESVVPESVVPESVVPGSVVTESATTVDVDTDELITAPDARAIAGQVTLPSAEIDPLGLSVGTGPDSDSLLRIAGQQVWSDITGDGDPLDSDTGALLPHPARAIAGQEVFTAAEVQPLVAPAPLPTETVVPQSVQAPTPAVAAGAPTVGSQGYEIGEEHPGVHESDALFEARAALELGALELTFGRLSTGQLTGYRLLAEATLPYVEDDHFVDAAEYTETNANFHDYLFTLTGNSHLLEAYSALGVKGRMGEVLRNATWCHPLCARDHVDIVDAFESGDRDKARALISAHADRSKQTMRRAMADEMASRRPRFVTPGRFSGKVVVVTGAAQGIGAQTARRIAAEGGTMVLADRSDLVNELTDELRADSSALAVVSDLERYDGATAIVEKALATFGRVDVLINNVGGAINFKPFTEFTDDEIRAEIDRSLMTTLHMCRAVLPGMVQRGSGVIVNVSSAATRGIHRIPYSAAKGGINAITASLAVEYAEHGIRVAATAPGGTEAPPRRISRGTPEPRNETESQWFQAHIDQTLDSSLLKRYGTLDEQAAAICFLASDEASYITGTVLPVAGGDLG</sequence>
<dbReference type="InterPro" id="IPR012675">
    <property type="entry name" value="Beta-grasp_dom_sf"/>
</dbReference>
<dbReference type="PROSITE" id="PS00197">
    <property type="entry name" value="2FE2S_FER_1"/>
    <property type="match status" value="1"/>
</dbReference>
<evidence type="ECO:0000256" key="9">
    <source>
        <dbReference type="SAM" id="MobiDB-lite"/>
    </source>
</evidence>
<dbReference type="SUPFAM" id="SSF51735">
    <property type="entry name" value="NAD(P)-binding Rossmann-fold domains"/>
    <property type="match status" value="1"/>
</dbReference>
<dbReference type="Gene3D" id="3.10.20.30">
    <property type="match status" value="1"/>
</dbReference>
<dbReference type="GO" id="GO:0016491">
    <property type="term" value="F:oxidoreductase activity"/>
    <property type="evidence" value="ECO:0007669"/>
    <property type="project" value="UniProtKB-KW"/>
</dbReference>
<dbReference type="eggNOG" id="COG1028">
    <property type="taxonomic scope" value="Bacteria"/>
</dbReference>
<dbReference type="SUPFAM" id="SSF63380">
    <property type="entry name" value="Riboflavin synthase domain-like"/>
    <property type="match status" value="1"/>
</dbReference>
<dbReference type="InterPro" id="IPR011711">
    <property type="entry name" value="GntR_C"/>
</dbReference>
<dbReference type="eggNOG" id="COG1802">
    <property type="taxonomic scope" value="Bacteria"/>
</dbReference>
<dbReference type="Pfam" id="PF00106">
    <property type="entry name" value="adh_short"/>
    <property type="match status" value="1"/>
</dbReference>
<dbReference type="InterPro" id="IPR050415">
    <property type="entry name" value="MRET"/>
</dbReference>
<dbReference type="AlphaFoldDB" id="D0L561"/>
<evidence type="ECO:0000259" key="11">
    <source>
        <dbReference type="PROSITE" id="PS51384"/>
    </source>
</evidence>
<keyword evidence="3" id="KW-0479">Metal-binding</keyword>
<dbReference type="InterPro" id="IPR006058">
    <property type="entry name" value="2Fe2S_fd_BS"/>
</dbReference>
<dbReference type="KEGG" id="gbr:Gbro_4160"/>
<feature type="domain" description="2Fe-2S ferredoxin-type" evidence="10">
    <location>
        <begin position="20"/>
        <end position="113"/>
    </location>
</feature>
<dbReference type="InterPro" id="IPR008920">
    <property type="entry name" value="TF_FadR/GntR_C"/>
</dbReference>
<dbReference type="Proteomes" id="UP000001219">
    <property type="component" value="Chromosome"/>
</dbReference>
<dbReference type="InterPro" id="IPR001041">
    <property type="entry name" value="2Fe-2S_ferredoxin-type"/>
</dbReference>
<dbReference type="Gene3D" id="3.40.50.720">
    <property type="entry name" value="NAD(P)-binding Rossmann-like Domain"/>
    <property type="match status" value="1"/>
</dbReference>
<evidence type="ECO:0000256" key="8">
    <source>
        <dbReference type="ARBA" id="ARBA00023163"/>
    </source>
</evidence>
<dbReference type="Pfam" id="PF07729">
    <property type="entry name" value="FCD"/>
    <property type="match status" value="1"/>
</dbReference>
<dbReference type="Gene3D" id="3.40.50.80">
    <property type="entry name" value="Nucleotide-binding domain of ferredoxin-NADP reductase (FNR) module"/>
    <property type="match status" value="1"/>
</dbReference>
<dbReference type="CDD" id="cd00207">
    <property type="entry name" value="fer2"/>
    <property type="match status" value="1"/>
</dbReference>
<dbReference type="InterPro" id="IPR047683">
    <property type="entry name" value="BenC-like_FAD_NAD-bd"/>
</dbReference>
<dbReference type="NCBIfam" id="NF009463">
    <property type="entry name" value="PRK12823.1"/>
    <property type="match status" value="1"/>
</dbReference>
<comment type="similarity">
    <text evidence="2">Belongs to the short-chain dehydrogenases/reductases (SDR) family.</text>
</comment>
<dbReference type="InterPro" id="IPR036010">
    <property type="entry name" value="2Fe-2S_ferredoxin-like_sf"/>
</dbReference>
<dbReference type="NCBIfam" id="NF040810">
    <property type="entry name" value="BenC"/>
    <property type="match status" value="1"/>
</dbReference>
<dbReference type="InterPro" id="IPR036291">
    <property type="entry name" value="NAD(P)-bd_dom_sf"/>
</dbReference>
<dbReference type="Pfam" id="PF00175">
    <property type="entry name" value="NAD_binding_1"/>
    <property type="match status" value="1"/>
</dbReference>
<dbReference type="SMART" id="SM00895">
    <property type="entry name" value="FCD"/>
    <property type="match status" value="1"/>
</dbReference>
<evidence type="ECO:0000256" key="4">
    <source>
        <dbReference type="ARBA" id="ARBA00023002"/>
    </source>
</evidence>
<evidence type="ECO:0000256" key="1">
    <source>
        <dbReference type="ARBA" id="ARBA00001974"/>
    </source>
</evidence>
<dbReference type="Pfam" id="PF00970">
    <property type="entry name" value="FAD_binding_6"/>
    <property type="match status" value="1"/>
</dbReference>
<reference evidence="13" key="1">
    <citation type="submission" date="2009-10" db="EMBL/GenBank/DDBJ databases">
        <title>The complete chromosome of Gordonia bronchialis DSM 43247.</title>
        <authorList>
            <consortium name="US DOE Joint Genome Institute (JGI-PGF)"/>
            <person name="Lucas S."/>
            <person name="Copeland A."/>
            <person name="Lapidus A."/>
            <person name="Glavina del Rio T."/>
            <person name="Dalin E."/>
            <person name="Tice H."/>
            <person name="Bruce D."/>
            <person name="Goodwin L."/>
            <person name="Pitluck S."/>
            <person name="Kyrpides N."/>
            <person name="Mavromatis K."/>
            <person name="Ivanova N."/>
            <person name="Ovchinnikova G."/>
            <person name="Saunders E."/>
            <person name="Brettin T."/>
            <person name="Detter J.C."/>
            <person name="Han C."/>
            <person name="Larimer F."/>
            <person name="Land M."/>
            <person name="Hauser L."/>
            <person name="Markowitz V."/>
            <person name="Cheng J.-F."/>
            <person name="Hugenholtz P."/>
            <person name="Woyke T."/>
            <person name="Wu D."/>
            <person name="Jando M."/>
            <person name="Schneider S."/>
            <person name="Goeker M."/>
            <person name="Klenk H.-P."/>
            <person name="Eisen J.A."/>
        </authorList>
    </citation>
    <scope>NUCLEOTIDE SEQUENCE [LARGE SCALE GENOMIC DNA]</scope>
    <source>
        <strain evidence="13">ATCC 25592 / DSM 43247 / BCRC 13721 / JCM 3198 / KCTC 3076 / NBRC 16047 / NCTC 10667</strain>
    </source>
</reference>
<name>D0L561_GORB4</name>
<dbReference type="Pfam" id="PF00111">
    <property type="entry name" value="Fer2"/>
    <property type="match status" value="1"/>
</dbReference>
<dbReference type="CDD" id="cd08937">
    <property type="entry name" value="DHB_DH-like_SDR_c"/>
    <property type="match status" value="1"/>
</dbReference>
<reference evidence="12 13" key="2">
    <citation type="journal article" date="2010" name="Stand. Genomic Sci.">
        <title>Complete genome sequence of Gordonia bronchialis type strain (3410).</title>
        <authorList>
            <person name="Ivanova N."/>
            <person name="Sikorski J."/>
            <person name="Jando M."/>
            <person name="Lapidus A."/>
            <person name="Nolan M."/>
            <person name="Lucas S."/>
            <person name="Del Rio T.G."/>
            <person name="Tice H."/>
            <person name="Copeland A."/>
            <person name="Cheng J.F."/>
            <person name="Chen F."/>
            <person name="Bruce D."/>
            <person name="Goodwin L."/>
            <person name="Pitluck S."/>
            <person name="Mavromatis K."/>
            <person name="Ovchinnikova G."/>
            <person name="Pati A."/>
            <person name="Chen A."/>
            <person name="Palaniappan K."/>
            <person name="Land M."/>
            <person name="Hauser L."/>
            <person name="Chang Y.J."/>
            <person name="Jeffries C.D."/>
            <person name="Chain P."/>
            <person name="Saunders E."/>
            <person name="Han C."/>
            <person name="Detter J.C."/>
            <person name="Brettin T."/>
            <person name="Rohde M."/>
            <person name="Goker M."/>
            <person name="Bristow J."/>
            <person name="Eisen J.A."/>
            <person name="Markowitz V."/>
            <person name="Hugenholtz P."/>
            <person name="Klenk H.P."/>
            <person name="Kyrpides N.C."/>
        </authorList>
    </citation>
    <scope>NUCLEOTIDE SEQUENCE [LARGE SCALE GENOMIC DNA]</scope>
    <source>
        <strain evidence="13">ATCC 25592 / DSM 43247 / BCRC 13721 / JCM 3198 / KCTC 3076 / NBRC 16047 / NCTC 10667</strain>
    </source>
</reference>
<dbReference type="InterPro" id="IPR017938">
    <property type="entry name" value="Riboflavin_synthase-like_b-brl"/>
</dbReference>
<dbReference type="GO" id="GO:0003677">
    <property type="term" value="F:DNA binding"/>
    <property type="evidence" value="ECO:0007669"/>
    <property type="project" value="UniProtKB-KW"/>
</dbReference>
<keyword evidence="5" id="KW-0411">Iron-sulfur</keyword>
<keyword evidence="13" id="KW-1185">Reference proteome</keyword>
<dbReference type="CDD" id="cd06209">
    <property type="entry name" value="BenDO_FAD_NAD"/>
    <property type="match status" value="1"/>
</dbReference>
<dbReference type="PRINTS" id="PR00081">
    <property type="entry name" value="GDHRDH"/>
</dbReference>
<dbReference type="Gene3D" id="2.40.30.10">
    <property type="entry name" value="Translation factors"/>
    <property type="match status" value="1"/>
</dbReference>
<dbReference type="InterPro" id="IPR001433">
    <property type="entry name" value="OxRdtase_FAD/NAD-bd"/>
</dbReference>
<dbReference type="GO" id="GO:0051537">
    <property type="term" value="F:2 iron, 2 sulfur cluster binding"/>
    <property type="evidence" value="ECO:0007669"/>
    <property type="project" value="UniProtKB-KW"/>
</dbReference>
<dbReference type="SUPFAM" id="SSF54292">
    <property type="entry name" value="2Fe-2S ferredoxin-like"/>
    <property type="match status" value="1"/>
</dbReference>
<evidence type="ECO:0000256" key="3">
    <source>
        <dbReference type="ARBA" id="ARBA00022714"/>
    </source>
</evidence>
<gene>
    <name evidence="12" type="ordered locus">Gbro_4160</name>
</gene>
<dbReference type="Gene3D" id="1.20.120.530">
    <property type="entry name" value="GntR ligand-binding domain-like"/>
    <property type="match status" value="1"/>
</dbReference>
<dbReference type="PANTHER" id="PTHR47354:SF5">
    <property type="entry name" value="PROTEIN RFBI"/>
    <property type="match status" value="1"/>
</dbReference>
<evidence type="ECO:0000256" key="7">
    <source>
        <dbReference type="ARBA" id="ARBA00023125"/>
    </source>
</evidence>
<evidence type="ECO:0000313" key="13">
    <source>
        <dbReference type="Proteomes" id="UP000001219"/>
    </source>
</evidence>
<dbReference type="InterPro" id="IPR020904">
    <property type="entry name" value="Sc_DH/Rdtase_CS"/>
</dbReference>
<dbReference type="InterPro" id="IPR039261">
    <property type="entry name" value="FNR_nucleotide-bd"/>
</dbReference>
<evidence type="ECO:0000256" key="2">
    <source>
        <dbReference type="ARBA" id="ARBA00006484"/>
    </source>
</evidence>
<dbReference type="FunFam" id="3.40.50.720:FF:000084">
    <property type="entry name" value="Short-chain dehydrogenase reductase"/>
    <property type="match status" value="1"/>
</dbReference>
<dbReference type="eggNOG" id="COG1018">
    <property type="taxonomic scope" value="Bacteria"/>
</dbReference>
<feature type="region of interest" description="Disordered" evidence="9">
    <location>
        <begin position="368"/>
        <end position="387"/>
    </location>
</feature>
<proteinExistence type="inferred from homology"/>
<dbReference type="NCBIfam" id="NF040811">
    <property type="entry name" value="BenD"/>
    <property type="match status" value="1"/>
</dbReference>
<keyword evidence="6" id="KW-0805">Transcription regulation</keyword>
<dbReference type="InterPro" id="IPR002347">
    <property type="entry name" value="SDR_fam"/>
</dbReference>
<dbReference type="InterPro" id="IPR047686">
    <property type="entry name" value="BenD"/>
</dbReference>
<dbReference type="InterPro" id="IPR008333">
    <property type="entry name" value="Cbr1-like_FAD-bd_dom"/>
</dbReference>
<organism evidence="12 13">
    <name type="scientific">Gordonia bronchialis (strain ATCC 25592 / DSM 43247 / BCRC 13721 / JCM 3198 / KCTC 3076 / NBRC 16047 / NCTC 10667)</name>
    <name type="common">Rhodococcus bronchialis</name>
    <dbReference type="NCBI Taxonomy" id="526226"/>
    <lineage>
        <taxon>Bacteria</taxon>
        <taxon>Bacillati</taxon>
        <taxon>Actinomycetota</taxon>
        <taxon>Actinomycetes</taxon>
        <taxon>Mycobacteriales</taxon>
        <taxon>Gordoniaceae</taxon>
        <taxon>Gordonia</taxon>
    </lineage>
</organism>